<keyword evidence="3" id="KW-0813">Transport</keyword>
<feature type="transmembrane region" description="Helical" evidence="8">
    <location>
        <begin position="36"/>
        <end position="54"/>
    </location>
</feature>
<evidence type="ECO:0000256" key="3">
    <source>
        <dbReference type="ARBA" id="ARBA00022448"/>
    </source>
</evidence>
<keyword evidence="6 8" id="KW-1133">Transmembrane helix</keyword>
<dbReference type="Proteomes" id="UP000824504">
    <property type="component" value="Chromosome"/>
</dbReference>
<keyword evidence="10" id="KW-1185">Reference proteome</keyword>
<keyword evidence="5 8" id="KW-0812">Transmembrane</keyword>
<evidence type="ECO:0000256" key="7">
    <source>
        <dbReference type="ARBA" id="ARBA00023136"/>
    </source>
</evidence>
<feature type="transmembrane region" description="Helical" evidence="8">
    <location>
        <begin position="12"/>
        <end position="30"/>
    </location>
</feature>
<evidence type="ECO:0000256" key="1">
    <source>
        <dbReference type="ARBA" id="ARBA00004651"/>
    </source>
</evidence>
<feature type="transmembrane region" description="Helical" evidence="8">
    <location>
        <begin position="151"/>
        <end position="169"/>
    </location>
</feature>
<name>A0ABX8SP18_9ACTN</name>
<organism evidence="9 10">
    <name type="scientific">Tessaracoccus palaemonis</name>
    <dbReference type="NCBI Taxonomy" id="2829499"/>
    <lineage>
        <taxon>Bacteria</taxon>
        <taxon>Bacillati</taxon>
        <taxon>Actinomycetota</taxon>
        <taxon>Actinomycetes</taxon>
        <taxon>Propionibacteriales</taxon>
        <taxon>Propionibacteriaceae</taxon>
        <taxon>Tessaracoccus</taxon>
    </lineage>
</organism>
<dbReference type="RefSeq" id="WP_219084063.1">
    <property type="nucleotide sequence ID" value="NZ_CP079216.1"/>
</dbReference>
<feature type="transmembrane region" description="Helical" evidence="8">
    <location>
        <begin position="230"/>
        <end position="248"/>
    </location>
</feature>
<feature type="transmembrane region" description="Helical" evidence="8">
    <location>
        <begin position="204"/>
        <end position="224"/>
    </location>
</feature>
<protein>
    <submittedName>
        <fullName evidence="9">AI-2E family transporter</fullName>
    </submittedName>
</protein>
<evidence type="ECO:0000256" key="8">
    <source>
        <dbReference type="SAM" id="Phobius"/>
    </source>
</evidence>
<dbReference type="InterPro" id="IPR002549">
    <property type="entry name" value="AI-2E-like"/>
</dbReference>
<evidence type="ECO:0000256" key="5">
    <source>
        <dbReference type="ARBA" id="ARBA00022692"/>
    </source>
</evidence>
<comment type="similarity">
    <text evidence="2">Belongs to the autoinducer-2 exporter (AI-2E) (TC 2.A.86) family.</text>
</comment>
<proteinExistence type="inferred from homology"/>
<evidence type="ECO:0000256" key="2">
    <source>
        <dbReference type="ARBA" id="ARBA00009773"/>
    </source>
</evidence>
<dbReference type="PANTHER" id="PTHR21716:SF53">
    <property type="entry name" value="PERMEASE PERM-RELATED"/>
    <property type="match status" value="1"/>
</dbReference>
<sequence length="342" mass="35951">MDEVRLRRLGRSSWSLLGIIALVVVAASAIGAIRGIVVPLVIAVILGVVLEPLVEWLERRGLAPTLATVAALLVAVAVAAGVLLIVVWGFLRQLPEISAQLMLGWESLVAWARGLDVDALWLERARVAVQDSVPAVSQGILGALSSTFSGLLSFGVGTFFAIFFLFFVLRDARTFPQWLARVTRMAPRTVDAVTSAAKNSIRGYFKGIALTALITAPIFMIPLLLLKVPLAVPIFILYFFLSFIPFLGAWLTGAFAILIAFGTGGASAALIVALSLLVSNGTIQSAVSSWALGSSLRIHPVAVLLATLVGGTIAGTLGMVLGAPLVAAAKRAADALHGIRQE</sequence>
<evidence type="ECO:0000313" key="9">
    <source>
        <dbReference type="EMBL" id="QXT64140.1"/>
    </source>
</evidence>
<gene>
    <name evidence="9" type="ORF">KDB89_06730</name>
</gene>
<keyword evidence="7 8" id="KW-0472">Membrane</keyword>
<dbReference type="PANTHER" id="PTHR21716">
    <property type="entry name" value="TRANSMEMBRANE PROTEIN"/>
    <property type="match status" value="1"/>
</dbReference>
<feature type="transmembrane region" description="Helical" evidence="8">
    <location>
        <begin position="255"/>
        <end position="278"/>
    </location>
</feature>
<evidence type="ECO:0000256" key="6">
    <source>
        <dbReference type="ARBA" id="ARBA00022989"/>
    </source>
</evidence>
<keyword evidence="4" id="KW-1003">Cell membrane</keyword>
<dbReference type="Pfam" id="PF01594">
    <property type="entry name" value="AI-2E_transport"/>
    <property type="match status" value="1"/>
</dbReference>
<evidence type="ECO:0000313" key="10">
    <source>
        <dbReference type="Proteomes" id="UP000824504"/>
    </source>
</evidence>
<comment type="subcellular location">
    <subcellularLocation>
        <location evidence="1">Cell membrane</location>
        <topology evidence="1">Multi-pass membrane protein</topology>
    </subcellularLocation>
</comment>
<feature type="transmembrane region" description="Helical" evidence="8">
    <location>
        <begin position="298"/>
        <end position="321"/>
    </location>
</feature>
<feature type="transmembrane region" description="Helical" evidence="8">
    <location>
        <begin position="66"/>
        <end position="91"/>
    </location>
</feature>
<dbReference type="EMBL" id="CP079216">
    <property type="protein sequence ID" value="QXT64140.1"/>
    <property type="molecule type" value="Genomic_DNA"/>
</dbReference>
<evidence type="ECO:0000256" key="4">
    <source>
        <dbReference type="ARBA" id="ARBA00022475"/>
    </source>
</evidence>
<reference evidence="9 10" key="1">
    <citation type="submission" date="2021-07" db="EMBL/GenBank/DDBJ databases">
        <title>complete genome sequencing of Tessaracoccus sp.J1M15.</title>
        <authorList>
            <person name="Bae J.-W."/>
            <person name="Kim D.-y."/>
        </authorList>
    </citation>
    <scope>NUCLEOTIDE SEQUENCE [LARGE SCALE GENOMIC DNA]</scope>
    <source>
        <strain evidence="9 10">J1M15</strain>
    </source>
</reference>
<accession>A0ABX8SP18</accession>